<feature type="non-terminal residue" evidence="2">
    <location>
        <position position="1"/>
    </location>
</feature>
<reference evidence="2" key="1">
    <citation type="submission" date="2022-05" db="EMBL/GenBank/DDBJ databases">
        <title>The Musa troglodytarum L. genome provides insights into the mechanism of non-climacteric behaviour and enrichment of carotenoids.</title>
        <authorList>
            <person name="Wang J."/>
        </authorList>
    </citation>
    <scope>NUCLEOTIDE SEQUENCE</scope>
    <source>
        <tissue evidence="2">Leaf</tissue>
    </source>
</reference>
<feature type="compositionally biased region" description="Low complexity" evidence="1">
    <location>
        <begin position="64"/>
        <end position="77"/>
    </location>
</feature>
<dbReference type="EMBL" id="CP097511">
    <property type="protein sequence ID" value="URE45803.1"/>
    <property type="molecule type" value="Genomic_DNA"/>
</dbReference>
<name>A0A9E7L4M1_9LILI</name>
<feature type="region of interest" description="Disordered" evidence="1">
    <location>
        <begin position="27"/>
        <end position="103"/>
    </location>
</feature>
<gene>
    <name evidence="2" type="ORF">MUK42_32910</name>
</gene>
<protein>
    <submittedName>
        <fullName evidence="2">Uncharacterized protein</fullName>
    </submittedName>
</protein>
<dbReference type="Proteomes" id="UP001055439">
    <property type="component" value="Chromosome 9"/>
</dbReference>
<accession>A0A9E7L4M1</accession>
<sequence length="137" mass="14205">EAGKVILPVSVGGLTTPVVTSRHLRQTQAQDTTLFRSGHRPSLDSTLLTMSPSSSGSILDHRSSSFAPAPASTSAPPLRSPPSSAPSALSRGGGFLTDEPLDGKRNPLCRLMASLLRTLGVVDMMPLSLGSLLTGLM</sequence>
<proteinExistence type="predicted"/>
<keyword evidence="3" id="KW-1185">Reference proteome</keyword>
<organism evidence="2 3">
    <name type="scientific">Musa troglodytarum</name>
    <name type="common">fe'i banana</name>
    <dbReference type="NCBI Taxonomy" id="320322"/>
    <lineage>
        <taxon>Eukaryota</taxon>
        <taxon>Viridiplantae</taxon>
        <taxon>Streptophyta</taxon>
        <taxon>Embryophyta</taxon>
        <taxon>Tracheophyta</taxon>
        <taxon>Spermatophyta</taxon>
        <taxon>Magnoliopsida</taxon>
        <taxon>Liliopsida</taxon>
        <taxon>Zingiberales</taxon>
        <taxon>Musaceae</taxon>
        <taxon>Musa</taxon>
    </lineage>
</organism>
<dbReference type="AlphaFoldDB" id="A0A9E7L4M1"/>
<evidence type="ECO:0000313" key="2">
    <source>
        <dbReference type="EMBL" id="URE45803.1"/>
    </source>
</evidence>
<feature type="compositionally biased region" description="Polar residues" evidence="1">
    <location>
        <begin position="43"/>
        <end position="57"/>
    </location>
</feature>
<evidence type="ECO:0000256" key="1">
    <source>
        <dbReference type="SAM" id="MobiDB-lite"/>
    </source>
</evidence>
<evidence type="ECO:0000313" key="3">
    <source>
        <dbReference type="Proteomes" id="UP001055439"/>
    </source>
</evidence>